<dbReference type="InterPro" id="IPR003593">
    <property type="entry name" value="AAA+_ATPase"/>
</dbReference>
<feature type="domain" description="AAA+ ATPase" evidence="2">
    <location>
        <begin position="109"/>
        <end position="236"/>
    </location>
</feature>
<evidence type="ECO:0000259" key="2">
    <source>
        <dbReference type="SMART" id="SM00382"/>
    </source>
</evidence>
<sequence length="344" mass="39258">MEAYRLMHGRDDDPPRQSELTEDVLGNDEIPEGSFALLLPATINGYGFHNKKWSVLLVEHIDAIRWNKEVFEHQLVLQESKKELVKALVSVHIEKDDTIGTDFMDGKGEGLIILLHGGPGTGKTLTAESIAELVERPLYRVTCGDIGTDAKSVEEYLDSVLYIGSNWKCVVLMDEADVFLEERTKLDMQRNALVSVFLRVLEYYNGILILTTNRIGTFDEAFKSRVQLALHYPPLDREGRREVWRNFVQSLSEAGENINSEEISKKLDMLARHKLNGRQIRNTINTARQLARYKKETLRFAHVDQAVGVVNEFEKYVTDVHGHDDEEYARDQGLRNDGNSREVE</sequence>
<dbReference type="Pfam" id="PF00004">
    <property type="entry name" value="AAA"/>
    <property type="match status" value="1"/>
</dbReference>
<proteinExistence type="predicted"/>
<dbReference type="Pfam" id="PF23232">
    <property type="entry name" value="AAA_lid_13"/>
    <property type="match status" value="1"/>
</dbReference>
<dbReference type="Proteomes" id="UP000293823">
    <property type="component" value="Unassembled WGS sequence"/>
</dbReference>
<dbReference type="PANTHER" id="PTHR46411:SF2">
    <property type="entry name" value="AAA+ ATPASE DOMAIN-CONTAINING PROTEIN"/>
    <property type="match status" value="1"/>
</dbReference>
<dbReference type="GO" id="GO:0016887">
    <property type="term" value="F:ATP hydrolysis activity"/>
    <property type="evidence" value="ECO:0007669"/>
    <property type="project" value="InterPro"/>
</dbReference>
<dbReference type="SUPFAM" id="SSF52540">
    <property type="entry name" value="P-loop containing nucleoside triphosphate hydrolases"/>
    <property type="match status" value="1"/>
</dbReference>
<dbReference type="GO" id="GO:0005524">
    <property type="term" value="F:ATP binding"/>
    <property type="evidence" value="ECO:0007669"/>
    <property type="project" value="InterPro"/>
</dbReference>
<dbReference type="InterPro" id="IPR056599">
    <property type="entry name" value="AAA_lid_fung"/>
</dbReference>
<dbReference type="OrthoDB" id="10042665at2759"/>
<evidence type="ECO:0000313" key="3">
    <source>
        <dbReference type="EMBL" id="RYO65202.1"/>
    </source>
</evidence>
<dbReference type="EMBL" id="PEJP01000018">
    <property type="protein sequence ID" value="RYO65202.1"/>
    <property type="molecule type" value="Genomic_DNA"/>
</dbReference>
<dbReference type="SMART" id="SM00382">
    <property type="entry name" value="AAA"/>
    <property type="match status" value="1"/>
</dbReference>
<keyword evidence="4" id="KW-1185">Reference proteome</keyword>
<dbReference type="PANTHER" id="PTHR46411">
    <property type="entry name" value="FAMILY ATPASE, PUTATIVE-RELATED"/>
    <property type="match status" value="1"/>
</dbReference>
<organism evidence="3 4">
    <name type="scientific">Alternaria arborescens</name>
    <dbReference type="NCBI Taxonomy" id="156630"/>
    <lineage>
        <taxon>Eukaryota</taxon>
        <taxon>Fungi</taxon>
        <taxon>Dikarya</taxon>
        <taxon>Ascomycota</taxon>
        <taxon>Pezizomycotina</taxon>
        <taxon>Dothideomycetes</taxon>
        <taxon>Pleosporomycetidae</taxon>
        <taxon>Pleosporales</taxon>
        <taxon>Pleosporineae</taxon>
        <taxon>Pleosporaceae</taxon>
        <taxon>Alternaria</taxon>
        <taxon>Alternaria sect. Alternaria</taxon>
    </lineage>
</organism>
<dbReference type="AlphaFoldDB" id="A0A4Q4S5Z1"/>
<evidence type="ECO:0000256" key="1">
    <source>
        <dbReference type="SAM" id="MobiDB-lite"/>
    </source>
</evidence>
<evidence type="ECO:0000313" key="4">
    <source>
        <dbReference type="Proteomes" id="UP000293823"/>
    </source>
</evidence>
<dbReference type="Gene3D" id="3.40.50.300">
    <property type="entry name" value="P-loop containing nucleotide triphosphate hydrolases"/>
    <property type="match status" value="1"/>
</dbReference>
<reference evidence="4" key="1">
    <citation type="journal article" date="2019" name="bioRxiv">
        <title>Genomics, evolutionary history and diagnostics of the Alternaria alternata species group including apple and Asian pear pathotypes.</title>
        <authorList>
            <person name="Armitage A.D."/>
            <person name="Cockerton H.M."/>
            <person name="Sreenivasaprasad S."/>
            <person name="Woodhall J.W."/>
            <person name="Lane C.R."/>
            <person name="Harrison R.J."/>
            <person name="Clarkson J.P."/>
        </authorList>
    </citation>
    <scope>NUCLEOTIDE SEQUENCE [LARGE SCALE GENOMIC DNA]</scope>
    <source>
        <strain evidence="4">RGR 97.0016</strain>
    </source>
</reference>
<feature type="region of interest" description="Disordered" evidence="1">
    <location>
        <begin position="324"/>
        <end position="344"/>
    </location>
</feature>
<comment type="caution">
    <text evidence="3">The sequence shown here is derived from an EMBL/GenBank/DDBJ whole genome shotgun (WGS) entry which is preliminary data.</text>
</comment>
<dbReference type="InterPro" id="IPR003959">
    <property type="entry name" value="ATPase_AAA_core"/>
</dbReference>
<gene>
    <name evidence="3" type="ORF">AA0113_g5305</name>
</gene>
<dbReference type="InterPro" id="IPR027417">
    <property type="entry name" value="P-loop_NTPase"/>
</dbReference>
<name>A0A4Q4S5Z1_9PLEO</name>
<accession>A0A4Q4S5Z1</accession>
<protein>
    <recommendedName>
        <fullName evidence="2">AAA+ ATPase domain-containing protein</fullName>
    </recommendedName>
</protein>
<feature type="region of interest" description="Disordered" evidence="1">
    <location>
        <begin position="1"/>
        <end position="20"/>
    </location>
</feature>